<dbReference type="InterPro" id="IPR023346">
    <property type="entry name" value="Lysozyme-like_dom_sf"/>
</dbReference>
<dbReference type="Gene3D" id="1.10.530.10">
    <property type="match status" value="1"/>
</dbReference>
<name>A0A6M0JS93_9GAMM</name>
<dbReference type="InterPro" id="IPR012931">
    <property type="entry name" value="TraG_N_Proteobacteria"/>
</dbReference>
<feature type="domain" description="TraG N-terminal Proteobacteria" evidence="2">
    <location>
        <begin position="3"/>
        <end position="459"/>
    </location>
</feature>
<comment type="caution">
    <text evidence="3">The sequence shown here is derived from an EMBL/GenBank/DDBJ whole genome shotgun (WGS) entry which is preliminary data.</text>
</comment>
<feature type="transmembrane region" description="Helical" evidence="1">
    <location>
        <begin position="29"/>
        <end position="50"/>
    </location>
</feature>
<gene>
    <name evidence="3" type="ORF">G3446_00530</name>
</gene>
<dbReference type="RefSeq" id="WP_164450434.1">
    <property type="nucleotide sequence ID" value="NZ_JAAIJQ010000001.1"/>
</dbReference>
<keyword evidence="4" id="KW-1185">Reference proteome</keyword>
<organism evidence="3 4">
    <name type="scientific">Thiorhodococcus minor</name>
    <dbReference type="NCBI Taxonomy" id="57489"/>
    <lineage>
        <taxon>Bacteria</taxon>
        <taxon>Pseudomonadati</taxon>
        <taxon>Pseudomonadota</taxon>
        <taxon>Gammaproteobacteria</taxon>
        <taxon>Chromatiales</taxon>
        <taxon>Chromatiaceae</taxon>
        <taxon>Thiorhodococcus</taxon>
    </lineage>
</organism>
<feature type="transmembrane region" description="Helical" evidence="1">
    <location>
        <begin position="364"/>
        <end position="387"/>
    </location>
</feature>
<evidence type="ECO:0000259" key="2">
    <source>
        <dbReference type="Pfam" id="PF07916"/>
    </source>
</evidence>
<feature type="transmembrane region" description="Helical" evidence="1">
    <location>
        <begin position="56"/>
        <end position="73"/>
    </location>
</feature>
<keyword evidence="1" id="KW-1133">Transmembrane helix</keyword>
<dbReference type="EMBL" id="JAAIJQ010000001">
    <property type="protein sequence ID" value="NEV60392.1"/>
    <property type="molecule type" value="Genomic_DNA"/>
</dbReference>
<accession>A0A6M0JS93</accession>
<keyword evidence="1" id="KW-0812">Transmembrane</keyword>
<dbReference type="AlphaFoldDB" id="A0A6M0JS93"/>
<dbReference type="Proteomes" id="UP000483379">
    <property type="component" value="Unassembled WGS sequence"/>
</dbReference>
<evidence type="ECO:0000256" key="1">
    <source>
        <dbReference type="SAM" id="Phobius"/>
    </source>
</evidence>
<feature type="transmembrane region" description="Helical" evidence="1">
    <location>
        <begin position="335"/>
        <end position="358"/>
    </location>
</feature>
<proteinExistence type="predicted"/>
<protein>
    <submittedName>
        <fullName evidence="3">Conjugal transfer protein TraG</fullName>
    </submittedName>
</protein>
<sequence>MWTIYSIGDPAFLEQVLNAVAMLFGADSFVRFVGIGFLLGTLIIAFQGLLQGAQSIRFQGLLVSFVLYSLLFVPKVSVTIEGAYSGSARVVDNVPLGPAVVGSAVSNLGYGLTRLFEQAFATPSMTEHGFADALQVMATVRKTALSRLTTGEANSPTTGADVEQSWLNYVADCVLYAVDRRINGTTMDTVLQATTLDAAVQTPIVTGTTKLILGETPEELTCVDAYGRLSAYTTASFLPKFKQAVAAKLGVDSGAVDSRVRAALTTLAQDTVDAQQYMVMTAILPMLERGVIQHYNDIGQWNAALQTSQAIQQRNSQWATEPSLFVRIMRPMMTFFEGFIFAIGPFMAFAVALGPIGIAMVGRYLIFGLWIQLWLPILAITNLYLILAAQRAFEALSDQAGVTLPSFRALYESDLLLQDYLATGGMLVASTPAISLMLIYGSAITATHLAGRLQSGDHVNEKLTSPDVLQPQAAGTVGPLLQRTALGGTVAPGAAGLLWSFNLGHSAQATLRSAEQSAQQAQESFSTSVSQSLASSAAANHQTSLQYALGQRLDASYSRADAAVLAASEDLTERFRDSQLSHNQMGTVLRAAMAAPKTAKGIDRFAGELSTQYGVDSGMAHEIAQAALQKASTDQQLQARFAEGLAYDIQRGQSDSYTEGLNRTESAQLAHQAQDVLTTSRSVERASQFAQQYGTSGSFGAVETSGLLLANPSLYERFEHTLDRFGLAGDTAHQVDALMASGVVGDHQQARAIAGMGLLLGFYGGARADAMSTDEKRQAEAAAQGLYAELVGVRRPGVIAPEQSDGFEMHVPAFGGTRGRVVAAGVQDPGPAVAAGLMEQRVAADGTIETLGQAPAAVEQFSSGGAAAVAQQHRANTNTIRADTHQRLGEEIADRASLPRPAAELVQREMGGMWIRAAETGALAVAGAEGMRNQVAGAVDAFGQTLSSGGSLAEAMDAGRAAAGSVAGWSAARAAMIDMRLAQIEGYGLTSAQVALYREASESTLFAFAPSADQAAARQAVIEESGASGEAVATLIERAVVGRDDTDLRLIGQYNQSVPTGPVLEPPAIGTLGPPTVPGPLMHASVTEGRLGHVLDLIAVPESHGNYNAWYDNADQNDVDLSTLTLGEVRTLQQQLLDAGNGGSAIGRYQFVPSTLEDLTDRLGLSGSEPFTPALQDRLALVLARDAGVNDWMDGALPSDAFAYNLSKTWAGLPKDASNQSYHQGVGDNAARIDYTTALERLTAIRGGDSAMTLASATTRAP</sequence>
<dbReference type="Pfam" id="PF07916">
    <property type="entry name" value="TraG_N"/>
    <property type="match status" value="1"/>
</dbReference>
<evidence type="ECO:0000313" key="4">
    <source>
        <dbReference type="Proteomes" id="UP000483379"/>
    </source>
</evidence>
<feature type="transmembrane region" description="Helical" evidence="1">
    <location>
        <begin position="420"/>
        <end position="440"/>
    </location>
</feature>
<reference evidence="3 4" key="1">
    <citation type="submission" date="2020-02" db="EMBL/GenBank/DDBJ databases">
        <title>Genome sequences of Thiorhodococcus mannitoliphagus and Thiorhodococcus minor, purple sulfur photosynthetic bacteria in the gammaproteobacterial family, Chromatiaceae.</title>
        <authorList>
            <person name="Aviles F.A."/>
            <person name="Meyer T.E."/>
            <person name="Kyndt J.A."/>
        </authorList>
    </citation>
    <scope>NUCLEOTIDE SEQUENCE [LARGE SCALE GENOMIC DNA]</scope>
    <source>
        <strain evidence="3 4">DSM 11518</strain>
    </source>
</reference>
<dbReference type="SUPFAM" id="SSF53955">
    <property type="entry name" value="Lysozyme-like"/>
    <property type="match status" value="1"/>
</dbReference>
<keyword evidence="1" id="KW-0472">Membrane</keyword>
<evidence type="ECO:0000313" key="3">
    <source>
        <dbReference type="EMBL" id="NEV60392.1"/>
    </source>
</evidence>